<evidence type="ECO:0000256" key="11">
    <source>
        <dbReference type="SAM" id="Phobius"/>
    </source>
</evidence>
<evidence type="ECO:0000256" key="1">
    <source>
        <dbReference type="ARBA" id="ARBA00004651"/>
    </source>
</evidence>
<evidence type="ECO:0000256" key="10">
    <source>
        <dbReference type="SAM" id="MobiDB-lite"/>
    </source>
</evidence>
<dbReference type="STRING" id="582899.Hden_2797"/>
<evidence type="ECO:0000256" key="3">
    <source>
        <dbReference type="ARBA" id="ARBA00022500"/>
    </source>
</evidence>
<dbReference type="PANTHER" id="PTHR43531">
    <property type="entry name" value="PROTEIN ICFG"/>
    <property type="match status" value="1"/>
</dbReference>
<dbReference type="EMBL" id="CP002083">
    <property type="protein sequence ID" value="ADJ24593.1"/>
    <property type="molecule type" value="Genomic_DNA"/>
</dbReference>
<dbReference type="InterPro" id="IPR003660">
    <property type="entry name" value="HAMP_dom"/>
</dbReference>
<dbReference type="GO" id="GO:0006935">
    <property type="term" value="P:chemotaxis"/>
    <property type="evidence" value="ECO:0007669"/>
    <property type="project" value="UniProtKB-KW"/>
</dbReference>
<keyword evidence="2" id="KW-1003">Cell membrane</keyword>
<dbReference type="InterPro" id="IPR033479">
    <property type="entry name" value="dCache_1"/>
</dbReference>
<dbReference type="SMART" id="SM00304">
    <property type="entry name" value="HAMP"/>
    <property type="match status" value="2"/>
</dbReference>
<dbReference type="CDD" id="cd11386">
    <property type="entry name" value="MCP_signal"/>
    <property type="match status" value="1"/>
</dbReference>
<dbReference type="PROSITE" id="PS50111">
    <property type="entry name" value="CHEMOTAXIS_TRANSDUC_2"/>
    <property type="match status" value="1"/>
</dbReference>
<keyword evidence="8" id="KW-0807">Transducer</keyword>
<feature type="domain" description="HAMP" evidence="13">
    <location>
        <begin position="338"/>
        <end position="391"/>
    </location>
</feature>
<dbReference type="Pfam" id="PF00672">
    <property type="entry name" value="HAMP"/>
    <property type="match status" value="1"/>
</dbReference>
<keyword evidence="9" id="KW-0175">Coiled coil</keyword>
<dbReference type="SMART" id="SM00283">
    <property type="entry name" value="MA"/>
    <property type="match status" value="1"/>
</dbReference>
<evidence type="ECO:0000259" key="12">
    <source>
        <dbReference type="PROSITE" id="PS50111"/>
    </source>
</evidence>
<evidence type="ECO:0000259" key="13">
    <source>
        <dbReference type="PROSITE" id="PS50885"/>
    </source>
</evidence>
<dbReference type="RefSeq" id="WP_013216752.1">
    <property type="nucleotide sequence ID" value="NC_014313.1"/>
</dbReference>
<dbReference type="GO" id="GO:0005886">
    <property type="term" value="C:plasma membrane"/>
    <property type="evidence" value="ECO:0007669"/>
    <property type="project" value="UniProtKB-SubCell"/>
</dbReference>
<feature type="coiled-coil region" evidence="9">
    <location>
        <begin position="506"/>
        <end position="533"/>
    </location>
</feature>
<dbReference type="Gene3D" id="3.30.450.20">
    <property type="entry name" value="PAS domain"/>
    <property type="match status" value="2"/>
</dbReference>
<dbReference type="eggNOG" id="COG0840">
    <property type="taxonomic scope" value="Bacteria"/>
</dbReference>
<dbReference type="eggNOG" id="COG2972">
    <property type="taxonomic scope" value="Bacteria"/>
</dbReference>
<dbReference type="InterPro" id="IPR004089">
    <property type="entry name" value="MCPsignal_dom"/>
</dbReference>
<feature type="transmembrane region" description="Helical" evidence="11">
    <location>
        <begin position="12"/>
        <end position="31"/>
    </location>
</feature>
<organism evidence="14 15">
    <name type="scientific">Hyphomicrobium denitrificans (strain ATCC 51888 / DSM 1869 / NCIMB 11706 / TK 0415)</name>
    <dbReference type="NCBI Taxonomy" id="582899"/>
    <lineage>
        <taxon>Bacteria</taxon>
        <taxon>Pseudomonadati</taxon>
        <taxon>Pseudomonadota</taxon>
        <taxon>Alphaproteobacteria</taxon>
        <taxon>Hyphomicrobiales</taxon>
        <taxon>Hyphomicrobiaceae</taxon>
        <taxon>Hyphomicrobium</taxon>
    </lineage>
</organism>
<accession>D8JU45</accession>
<dbReference type="CDD" id="cd12912">
    <property type="entry name" value="PDC2_MCP_like"/>
    <property type="match status" value="1"/>
</dbReference>
<dbReference type="HOGENOM" id="CLU_000445_107_12_5"/>
<name>D8JU45_HYPDA</name>
<evidence type="ECO:0000256" key="9">
    <source>
        <dbReference type="SAM" id="Coils"/>
    </source>
</evidence>
<dbReference type="FunFam" id="1.10.287.950:FF:000001">
    <property type="entry name" value="Methyl-accepting chemotaxis sensory transducer"/>
    <property type="match status" value="1"/>
</dbReference>
<proteinExistence type="inferred from homology"/>
<evidence type="ECO:0000256" key="8">
    <source>
        <dbReference type="PROSITE-ProRule" id="PRU00284"/>
    </source>
</evidence>
<dbReference type="PROSITE" id="PS50885">
    <property type="entry name" value="HAMP"/>
    <property type="match status" value="2"/>
</dbReference>
<evidence type="ECO:0000313" key="14">
    <source>
        <dbReference type="EMBL" id="ADJ24593.1"/>
    </source>
</evidence>
<keyword evidence="15" id="KW-1185">Reference proteome</keyword>
<feature type="domain" description="HAMP" evidence="13">
    <location>
        <begin position="437"/>
        <end position="489"/>
    </location>
</feature>
<dbReference type="CDD" id="cd06225">
    <property type="entry name" value="HAMP"/>
    <property type="match status" value="1"/>
</dbReference>
<reference evidence="15" key="1">
    <citation type="journal article" date="2011" name="J. Bacteriol.">
        <title>Genome sequences of eight morphologically diverse alphaproteobacteria.</title>
        <authorList>
            <consortium name="US DOE Joint Genome Institute"/>
            <person name="Brown P.J."/>
            <person name="Kysela D.T."/>
            <person name="Buechlein A."/>
            <person name="Hemmerich C."/>
            <person name="Brun Y.V."/>
        </authorList>
    </citation>
    <scope>NUCLEOTIDE SEQUENCE [LARGE SCALE GENOMIC DNA]</scope>
    <source>
        <strain evidence="15">ATCC 51888 / DSM 1869 / NCIB 11706 / TK 0415</strain>
    </source>
</reference>
<dbReference type="Gene3D" id="1.10.287.950">
    <property type="entry name" value="Methyl-accepting chemotaxis protein"/>
    <property type="match status" value="1"/>
</dbReference>
<dbReference type="CDD" id="cd12913">
    <property type="entry name" value="PDC1_MCP_like"/>
    <property type="match status" value="1"/>
</dbReference>
<keyword evidence="4 11" id="KW-0812">Transmembrane</keyword>
<evidence type="ECO:0000256" key="7">
    <source>
        <dbReference type="ARBA" id="ARBA00029447"/>
    </source>
</evidence>
<dbReference type="OrthoDB" id="9814362at2"/>
<keyword evidence="3" id="KW-0145">Chemotaxis</keyword>
<evidence type="ECO:0000256" key="5">
    <source>
        <dbReference type="ARBA" id="ARBA00022989"/>
    </source>
</evidence>
<feature type="region of interest" description="Disordered" evidence="10">
    <location>
        <begin position="411"/>
        <end position="433"/>
    </location>
</feature>
<dbReference type="InterPro" id="IPR051310">
    <property type="entry name" value="MCP_chemotaxis"/>
</dbReference>
<feature type="domain" description="Methyl-accepting transducer" evidence="12">
    <location>
        <begin position="494"/>
        <end position="723"/>
    </location>
</feature>
<feature type="transmembrane region" description="Helical" evidence="11">
    <location>
        <begin position="318"/>
        <end position="337"/>
    </location>
</feature>
<comment type="similarity">
    <text evidence="7">Belongs to the methyl-accepting chemotaxis (MCP) protein family.</text>
</comment>
<protein>
    <submittedName>
        <fullName evidence="14">Methyl-accepting chemotaxis sensory transducer with Cache sensor</fullName>
    </submittedName>
</protein>
<dbReference type="SUPFAM" id="SSF158472">
    <property type="entry name" value="HAMP domain-like"/>
    <property type="match status" value="1"/>
</dbReference>
<dbReference type="Pfam" id="PF00015">
    <property type="entry name" value="MCPsignal"/>
    <property type="match status" value="1"/>
</dbReference>
<evidence type="ECO:0000313" key="15">
    <source>
        <dbReference type="Proteomes" id="UP000002033"/>
    </source>
</evidence>
<dbReference type="PANTHER" id="PTHR43531:SF11">
    <property type="entry name" value="METHYL-ACCEPTING CHEMOTAXIS PROTEIN 3"/>
    <property type="match status" value="1"/>
</dbReference>
<evidence type="ECO:0000256" key="4">
    <source>
        <dbReference type="ARBA" id="ARBA00022692"/>
    </source>
</evidence>
<dbReference type="GO" id="GO:0007165">
    <property type="term" value="P:signal transduction"/>
    <property type="evidence" value="ECO:0007669"/>
    <property type="project" value="UniProtKB-KW"/>
</dbReference>
<dbReference type="AlphaFoldDB" id="D8JU45"/>
<dbReference type="Gene3D" id="6.10.340.10">
    <property type="match status" value="1"/>
</dbReference>
<keyword evidence="6 11" id="KW-0472">Membrane</keyword>
<evidence type="ECO:0000256" key="6">
    <source>
        <dbReference type="ARBA" id="ARBA00023136"/>
    </source>
</evidence>
<dbReference type="SUPFAM" id="SSF58104">
    <property type="entry name" value="Methyl-accepting chemotaxis protein (MCP) signaling domain"/>
    <property type="match status" value="1"/>
</dbReference>
<comment type="subcellular location">
    <subcellularLocation>
        <location evidence="1">Cell membrane</location>
        <topology evidence="1">Multi-pass membrane protein</topology>
    </subcellularLocation>
</comment>
<dbReference type="Proteomes" id="UP000002033">
    <property type="component" value="Chromosome"/>
</dbReference>
<dbReference type="Pfam" id="PF02743">
    <property type="entry name" value="dCache_1"/>
    <property type="match status" value="1"/>
</dbReference>
<evidence type="ECO:0000256" key="2">
    <source>
        <dbReference type="ARBA" id="ARBA00022475"/>
    </source>
</evidence>
<gene>
    <name evidence="14" type="ordered locus">Hden_2797</name>
</gene>
<sequence length="788" mass="84260">MLLNSATGRNIFAVAACGLVATITASSVLFYRSYEDIKSTSLDRMREIAKSEALTTEKRIGRTGRIADALGSVLEVMKDSGETDRARADRTMRHLLESNPDILGIWTGWEPNAFDGKDADFVKAQGHDATGRYVPYFVRGTNGEITNTALVDYAVPGPGDYYQLPFTRQKTVVIEPYAYDIDGKQVLLTTISKPVVVNGKALGVAGIDLSLADTSKALASLHPMGTGYVSLVSSGGKIVGHPNEVLVGKTLAESAETAGWDKLIAQPGVEQQIAATDGTAYLAVASPVTLTPEITWYAIVAVPKSTVFVQLNAMMRDAALIIATAAALLALAGWFIARRFIGRISNIIGETAQIAEGNLLLELKDSKSKDEIGDLARSLEVLLDNNRQKARLESEAEANRNLAERERIARQEQEARDAAKVEKERLARHEQEAKDAANVKFAVDSLAAGLSHLSDGDMSFRIATPFTETLDQVRHDFNNSAQKLETALTQVADNARGIESNSDEIRSAADDLAKRTEQQAAALEQTAAALEEITTTVKNSTERAQEAGELVSRAKAGAEQSGAVVQRAVSAMEAIKKSSSEITNIIGVIDEIAFQTNLLALNAGVEAARAGEAGRGFAVVAQEVRELAQRSANSAREIKALIGTSSDQVREGVELVGETGRALETIVVEVQEINRHVAAIVEAAQEQSSGLEQISTAMNQMDQDTQRNAAMVEETTAATHSLSREATSLNELLTMFKLSGGAHQGSAAVRAVTGSEKPAASPVRALGRKIASAFSGNAAIKKDEWQDF</sequence>
<keyword evidence="5 11" id="KW-1133">Transmembrane helix</keyword>
<dbReference type="KEGG" id="hdn:Hden_2797"/>